<sequence>MKKFQIIYNDFRNKIVNGTYAAGQALPKEADVCETFGVSKMTAKRAFDMLVSDGFIVKQRGKGTFVQDISPAEMEILAEANQFLGTTALNPKKSVTSSVLHFETISVPLDVADKLNISPIEQVYDILRVRQVDGMPMVIEHTYMPIKTIPDLSLKNVESSIYNYIEHKLNLKIASARRTISARKATGEEAALLMLRKNDPVVEVKQIGYLADGVAFENSTSIHRYDEYEFEIVLHRKN</sequence>
<dbReference type="RefSeq" id="WP_172356642.1">
    <property type="nucleotide sequence ID" value="NZ_BLLH01000006.1"/>
</dbReference>
<keyword evidence="1" id="KW-0678">Repressor</keyword>
<keyword evidence="7" id="KW-1185">Reference proteome</keyword>
<dbReference type="InterPro" id="IPR028978">
    <property type="entry name" value="Chorismate_lyase_/UTRA_dom_sf"/>
</dbReference>
<evidence type="ECO:0000256" key="4">
    <source>
        <dbReference type="ARBA" id="ARBA00023163"/>
    </source>
</evidence>
<dbReference type="Pfam" id="PF00392">
    <property type="entry name" value="GntR"/>
    <property type="match status" value="1"/>
</dbReference>
<dbReference type="GO" id="GO:0003677">
    <property type="term" value="F:DNA binding"/>
    <property type="evidence" value="ECO:0007669"/>
    <property type="project" value="UniProtKB-KW"/>
</dbReference>
<dbReference type="Gene3D" id="1.10.10.10">
    <property type="entry name" value="Winged helix-like DNA-binding domain superfamily/Winged helix DNA-binding domain"/>
    <property type="match status" value="1"/>
</dbReference>
<reference evidence="6 7" key="1">
    <citation type="submission" date="2020-02" db="EMBL/GenBank/DDBJ databases">
        <title>Draft genome sequence of Lactococcus sp. Hs20B0-1.</title>
        <authorList>
            <person name="Noda S."/>
            <person name="Yuki M."/>
            <person name="Ohkuma M."/>
        </authorList>
    </citation>
    <scope>NUCLEOTIDE SEQUENCE [LARGE SCALE GENOMIC DNA]</scope>
    <source>
        <strain evidence="6 7">Hs20B0-1</strain>
    </source>
</reference>
<evidence type="ECO:0000256" key="1">
    <source>
        <dbReference type="ARBA" id="ARBA00022491"/>
    </source>
</evidence>
<dbReference type="InterPro" id="IPR011663">
    <property type="entry name" value="UTRA"/>
</dbReference>
<feature type="domain" description="HTH gntR-type" evidence="5">
    <location>
        <begin position="1"/>
        <end position="69"/>
    </location>
</feature>
<protein>
    <submittedName>
        <fullName evidence="6">GntR family transcriptional regulator</fullName>
    </submittedName>
</protein>
<dbReference type="PRINTS" id="PR00035">
    <property type="entry name" value="HTHGNTR"/>
</dbReference>
<evidence type="ECO:0000259" key="5">
    <source>
        <dbReference type="PROSITE" id="PS50949"/>
    </source>
</evidence>
<gene>
    <name evidence="6" type="ORF">Hs20B_11870</name>
</gene>
<accession>A0A6A0B5T3</accession>
<keyword evidence="4" id="KW-0804">Transcription</keyword>
<dbReference type="GO" id="GO:0003700">
    <property type="term" value="F:DNA-binding transcription factor activity"/>
    <property type="evidence" value="ECO:0007669"/>
    <property type="project" value="InterPro"/>
</dbReference>
<dbReference type="Pfam" id="PF07702">
    <property type="entry name" value="UTRA"/>
    <property type="match status" value="1"/>
</dbReference>
<keyword evidence="2" id="KW-0805">Transcription regulation</keyword>
<evidence type="ECO:0000313" key="7">
    <source>
        <dbReference type="Proteomes" id="UP000475928"/>
    </source>
</evidence>
<dbReference type="PANTHER" id="PTHR44846">
    <property type="entry name" value="MANNOSYL-D-GLYCERATE TRANSPORT/METABOLISM SYSTEM REPRESSOR MNGR-RELATED"/>
    <property type="match status" value="1"/>
</dbReference>
<evidence type="ECO:0000256" key="3">
    <source>
        <dbReference type="ARBA" id="ARBA00023125"/>
    </source>
</evidence>
<dbReference type="InterPro" id="IPR036388">
    <property type="entry name" value="WH-like_DNA-bd_sf"/>
</dbReference>
<dbReference type="SUPFAM" id="SSF64288">
    <property type="entry name" value="Chorismate lyase-like"/>
    <property type="match status" value="1"/>
</dbReference>
<proteinExistence type="predicted"/>
<comment type="caution">
    <text evidence="6">The sequence shown here is derived from an EMBL/GenBank/DDBJ whole genome shotgun (WGS) entry which is preliminary data.</text>
</comment>
<dbReference type="Proteomes" id="UP000475928">
    <property type="component" value="Unassembled WGS sequence"/>
</dbReference>
<dbReference type="InterPro" id="IPR000524">
    <property type="entry name" value="Tscrpt_reg_HTH_GntR"/>
</dbReference>
<dbReference type="InterPro" id="IPR050679">
    <property type="entry name" value="Bact_HTH_transcr_reg"/>
</dbReference>
<dbReference type="EMBL" id="BLLH01000006">
    <property type="protein sequence ID" value="GFH40789.1"/>
    <property type="molecule type" value="Genomic_DNA"/>
</dbReference>
<dbReference type="SMART" id="SM00866">
    <property type="entry name" value="UTRA"/>
    <property type="match status" value="1"/>
</dbReference>
<dbReference type="CDD" id="cd07377">
    <property type="entry name" value="WHTH_GntR"/>
    <property type="match status" value="1"/>
</dbReference>
<evidence type="ECO:0000256" key="2">
    <source>
        <dbReference type="ARBA" id="ARBA00023015"/>
    </source>
</evidence>
<name>A0A6A0B5T3_9LACT</name>
<dbReference type="GO" id="GO:0045892">
    <property type="term" value="P:negative regulation of DNA-templated transcription"/>
    <property type="evidence" value="ECO:0007669"/>
    <property type="project" value="TreeGrafter"/>
</dbReference>
<dbReference type="FunFam" id="3.40.1410.10:FF:000008">
    <property type="entry name" value="Transcriptional regulator, GntR family"/>
    <property type="match status" value="1"/>
</dbReference>
<dbReference type="SMART" id="SM00345">
    <property type="entry name" value="HTH_GNTR"/>
    <property type="match status" value="1"/>
</dbReference>
<organism evidence="6 7">
    <name type="scientific">Pseudolactococcus insecticola</name>
    <dbReference type="NCBI Taxonomy" id="2709158"/>
    <lineage>
        <taxon>Bacteria</taxon>
        <taxon>Bacillati</taxon>
        <taxon>Bacillota</taxon>
        <taxon>Bacilli</taxon>
        <taxon>Lactobacillales</taxon>
        <taxon>Streptococcaceae</taxon>
        <taxon>Pseudolactococcus</taxon>
    </lineage>
</organism>
<dbReference type="InterPro" id="IPR036390">
    <property type="entry name" value="WH_DNA-bd_sf"/>
</dbReference>
<keyword evidence="3" id="KW-0238">DNA-binding</keyword>
<dbReference type="Gene3D" id="3.40.1410.10">
    <property type="entry name" value="Chorismate lyase-like"/>
    <property type="match status" value="1"/>
</dbReference>
<dbReference type="PANTHER" id="PTHR44846:SF5">
    <property type="entry name" value="HTH-TYPE TRANSCRIPTIONAL REGULATOR GMUR"/>
    <property type="match status" value="1"/>
</dbReference>
<evidence type="ECO:0000313" key="6">
    <source>
        <dbReference type="EMBL" id="GFH40789.1"/>
    </source>
</evidence>
<dbReference type="AlphaFoldDB" id="A0A6A0B5T3"/>
<dbReference type="SUPFAM" id="SSF46785">
    <property type="entry name" value="Winged helix' DNA-binding domain"/>
    <property type="match status" value="1"/>
</dbReference>
<dbReference type="PROSITE" id="PS50949">
    <property type="entry name" value="HTH_GNTR"/>
    <property type="match status" value="1"/>
</dbReference>